<evidence type="ECO:0000256" key="9">
    <source>
        <dbReference type="ARBA" id="ARBA00022827"/>
    </source>
</evidence>
<comment type="catalytic activity">
    <reaction evidence="13">
        <text>FMN + ATP + H(+) = FAD + diphosphate</text>
        <dbReference type="Rhea" id="RHEA:17237"/>
        <dbReference type="ChEBI" id="CHEBI:15378"/>
        <dbReference type="ChEBI" id="CHEBI:30616"/>
        <dbReference type="ChEBI" id="CHEBI:33019"/>
        <dbReference type="ChEBI" id="CHEBI:57692"/>
        <dbReference type="ChEBI" id="CHEBI:58210"/>
        <dbReference type="EC" id="2.7.7.2"/>
    </reaction>
</comment>
<dbReference type="GO" id="GO:0005524">
    <property type="term" value="F:ATP binding"/>
    <property type="evidence" value="ECO:0007669"/>
    <property type="project" value="UniProtKB-KW"/>
</dbReference>
<evidence type="ECO:0000313" key="17">
    <source>
        <dbReference type="EnsemblMetazoa" id="PHUM294370-PA"/>
    </source>
</evidence>
<dbReference type="STRING" id="121224.E0VLV1"/>
<evidence type="ECO:0000256" key="3">
    <source>
        <dbReference type="ARBA" id="ARBA00012393"/>
    </source>
</evidence>
<dbReference type="GO" id="GO:0006747">
    <property type="term" value="P:FAD biosynthetic process"/>
    <property type="evidence" value="ECO:0007669"/>
    <property type="project" value="TreeGrafter"/>
</dbReference>
<dbReference type="EMBL" id="AAZO01003410">
    <property type="status" value="NOT_ANNOTATED_CDS"/>
    <property type="molecule type" value="Genomic_DNA"/>
</dbReference>
<dbReference type="RefSeq" id="XP_002427095.1">
    <property type="nucleotide sequence ID" value="XM_002427050.1"/>
</dbReference>
<keyword evidence="5" id="KW-0288">FMN</keyword>
<dbReference type="Pfam" id="PF01507">
    <property type="entry name" value="PAPS_reduct"/>
    <property type="match status" value="2"/>
</dbReference>
<dbReference type="HOGENOM" id="CLU_030805_8_0_1"/>
<dbReference type="Proteomes" id="UP000009046">
    <property type="component" value="Unassembled WGS sequence"/>
</dbReference>
<reference evidence="16" key="2">
    <citation type="submission" date="2007-04" db="EMBL/GenBank/DDBJ databases">
        <title>The genome of the human body louse.</title>
        <authorList>
            <consortium name="The Human Body Louse Genome Consortium"/>
            <person name="Kirkness E."/>
            <person name="Walenz B."/>
            <person name="Hass B."/>
            <person name="Bruggner R."/>
            <person name="Strausberg R."/>
        </authorList>
    </citation>
    <scope>NUCLEOTIDE SEQUENCE</scope>
    <source>
        <strain evidence="16">USDA</strain>
    </source>
</reference>
<evidence type="ECO:0000256" key="4">
    <source>
        <dbReference type="ARBA" id="ARBA00022630"/>
    </source>
</evidence>
<evidence type="ECO:0000256" key="2">
    <source>
        <dbReference type="ARBA" id="ARBA00007589"/>
    </source>
</evidence>
<keyword evidence="7" id="KW-0548">Nucleotidyltransferase</keyword>
<evidence type="ECO:0000256" key="5">
    <source>
        <dbReference type="ARBA" id="ARBA00022643"/>
    </source>
</evidence>
<evidence type="ECO:0000313" key="16">
    <source>
        <dbReference type="EMBL" id="EEB14357.1"/>
    </source>
</evidence>
<dbReference type="OMA" id="NSHFLCK"/>
<sequence length="501" mass="57230">MEEQLKKAGIIIVGNEILKGHVNDLNSAFLCKRFHAIGVKVCRISTVPDEKNDIAEEVARFSEKFDIVVTTGGIGPTHDDITYEAVAEAVGDKIVMNSEMAEVISSYFHESGDVKNNPTLKMALIPQSSKLIYILPKQEKNSWLTNKHNGLQEEKCPVAKKPFPIVQVKNIYILPGMMEWLEHSFDHLQKIFENPDVKMYTMILFLTWPEVKILNELNKAVNKYENLVLFGSYPSNFSGTDFVTKIVLESTSIDDVTSAYSYLKSLLPLKSINENLEMKDAELVKELTNGNKSICNLVRNSLKVIETAFEKYKSDEIYLSFNGGKDCTVLLHLIWTVCKIQNYTFKINCVYIKNGSVFPEVDKFVTDTVNKYKLNVVIAFGPIKEALTELHKRIPEIKAIFMGTRRTDPHSENLQEFQECDKDWPPLMRVSPILDWSYHDIWDFLRILPVPYCTLYNEGYTSIGNSKNTQPNPSLKIPGYENKYHPAYKLKDGSLERQGRK</sequence>
<evidence type="ECO:0000256" key="10">
    <source>
        <dbReference type="ARBA" id="ARBA00022840"/>
    </source>
</evidence>
<proteinExistence type="inferred from homology"/>
<keyword evidence="4" id="KW-0285">Flavoprotein</keyword>
<dbReference type="SUPFAM" id="SSF53218">
    <property type="entry name" value="Molybdenum cofactor biosynthesis proteins"/>
    <property type="match status" value="1"/>
</dbReference>
<dbReference type="KEGG" id="phu:Phum_PHUM294370"/>
<feature type="compositionally biased region" description="Polar residues" evidence="14">
    <location>
        <begin position="463"/>
        <end position="473"/>
    </location>
</feature>
<reference evidence="16" key="1">
    <citation type="submission" date="2007-04" db="EMBL/GenBank/DDBJ databases">
        <title>Annotation of Pediculus humanus corporis strain USDA.</title>
        <authorList>
            <person name="Kirkness E."/>
            <person name="Hannick L."/>
            <person name="Hass B."/>
            <person name="Bruggner R."/>
            <person name="Lawson D."/>
            <person name="Bidwell S."/>
            <person name="Joardar V."/>
            <person name="Caler E."/>
            <person name="Walenz B."/>
            <person name="Inman J."/>
            <person name="Schobel S."/>
            <person name="Galinsky K."/>
            <person name="Amedeo P."/>
            <person name="Strausberg R."/>
        </authorList>
    </citation>
    <scope>NUCLEOTIDE SEQUENCE</scope>
    <source>
        <strain evidence="16">USDA</strain>
    </source>
</reference>
<dbReference type="GO" id="GO:0016491">
    <property type="term" value="F:oxidoreductase activity"/>
    <property type="evidence" value="ECO:0007669"/>
    <property type="project" value="UniProtKB-KW"/>
</dbReference>
<evidence type="ECO:0000259" key="15">
    <source>
        <dbReference type="SMART" id="SM00852"/>
    </source>
</evidence>
<keyword evidence="8" id="KW-0547">Nucleotide-binding</keyword>
<keyword evidence="10" id="KW-0067">ATP-binding</keyword>
<organism>
    <name type="scientific">Pediculus humanus subsp. corporis</name>
    <name type="common">Body louse</name>
    <dbReference type="NCBI Taxonomy" id="121224"/>
    <lineage>
        <taxon>Eukaryota</taxon>
        <taxon>Metazoa</taxon>
        <taxon>Ecdysozoa</taxon>
        <taxon>Arthropoda</taxon>
        <taxon>Hexapoda</taxon>
        <taxon>Insecta</taxon>
        <taxon>Pterygota</taxon>
        <taxon>Neoptera</taxon>
        <taxon>Paraneoptera</taxon>
        <taxon>Psocodea</taxon>
        <taxon>Troctomorpha</taxon>
        <taxon>Phthiraptera</taxon>
        <taxon>Anoplura</taxon>
        <taxon>Pediculidae</taxon>
        <taxon>Pediculus</taxon>
    </lineage>
</organism>
<dbReference type="InterPro" id="IPR014729">
    <property type="entry name" value="Rossmann-like_a/b/a_fold"/>
</dbReference>
<feature type="region of interest" description="Disordered" evidence="14">
    <location>
        <begin position="463"/>
        <end position="485"/>
    </location>
</feature>
<dbReference type="InterPro" id="IPR036425">
    <property type="entry name" value="MoaB/Mog-like_dom_sf"/>
</dbReference>
<keyword evidence="6" id="KW-0808">Transferase</keyword>
<dbReference type="CTD" id="8229728"/>
<reference evidence="17" key="3">
    <citation type="submission" date="2021-02" db="UniProtKB">
        <authorList>
            <consortium name="EnsemblMetazoa"/>
        </authorList>
    </citation>
    <scope>IDENTIFICATION</scope>
    <source>
        <strain evidence="17">USDA</strain>
    </source>
</reference>
<dbReference type="InterPro" id="IPR001453">
    <property type="entry name" value="MoaB/Mog_dom"/>
</dbReference>
<keyword evidence="18" id="KW-1185">Reference proteome</keyword>
<dbReference type="GeneID" id="8229728"/>
<comment type="pathway">
    <text evidence="1">Cofactor biosynthesis; FAD biosynthesis; FAD from FMN: step 1/1.</text>
</comment>
<dbReference type="EMBL" id="DS235281">
    <property type="protein sequence ID" value="EEB14357.1"/>
    <property type="molecule type" value="Genomic_DNA"/>
</dbReference>
<dbReference type="CDD" id="cd00885">
    <property type="entry name" value="cinA"/>
    <property type="match status" value="1"/>
</dbReference>
<protein>
    <recommendedName>
        <fullName evidence="3">FAD synthase</fullName>
        <ecNumber evidence="3">2.7.7.2</ecNumber>
    </recommendedName>
    <alternativeName>
        <fullName evidence="11">FAD pyrophosphorylase</fullName>
    </alternativeName>
    <alternativeName>
        <fullName evidence="12">FMN adenylyltransferase</fullName>
    </alternativeName>
</protein>
<dbReference type="InterPro" id="IPR002500">
    <property type="entry name" value="PAPS_reduct_dom"/>
</dbReference>
<evidence type="ECO:0000256" key="7">
    <source>
        <dbReference type="ARBA" id="ARBA00022695"/>
    </source>
</evidence>
<keyword evidence="9" id="KW-0274">FAD</keyword>
<dbReference type="InParanoid" id="E0VLV1"/>
<dbReference type="CDD" id="cd23948">
    <property type="entry name" value="FAD_synthase"/>
    <property type="match status" value="1"/>
</dbReference>
<gene>
    <name evidence="17" type="primary">8229728</name>
    <name evidence="16" type="ORF">Phum_PHUM294370</name>
</gene>
<dbReference type="GO" id="GO:0003919">
    <property type="term" value="F:FMN adenylyltransferase activity"/>
    <property type="evidence" value="ECO:0007669"/>
    <property type="project" value="UniProtKB-EC"/>
</dbReference>
<dbReference type="PANTHER" id="PTHR23293">
    <property type="entry name" value="FAD SYNTHETASE-RELATED FMN ADENYLYLTRANSFERASE"/>
    <property type="match status" value="1"/>
</dbReference>
<dbReference type="EC" id="2.7.7.2" evidence="3"/>
<dbReference type="VEuPathDB" id="VectorBase:PHUM294370"/>
<dbReference type="EnsemblMetazoa" id="PHUM294370-RA">
    <property type="protein sequence ID" value="PHUM294370-PA"/>
    <property type="gene ID" value="PHUM294370"/>
</dbReference>
<dbReference type="Pfam" id="PF00994">
    <property type="entry name" value="MoCF_biosynth"/>
    <property type="match status" value="1"/>
</dbReference>
<dbReference type="Gene3D" id="3.40.50.620">
    <property type="entry name" value="HUPs"/>
    <property type="match status" value="1"/>
</dbReference>
<dbReference type="InterPro" id="IPR056596">
    <property type="entry name" value="FLAD1_M"/>
</dbReference>
<evidence type="ECO:0000256" key="14">
    <source>
        <dbReference type="SAM" id="MobiDB-lite"/>
    </source>
</evidence>
<evidence type="ECO:0000256" key="11">
    <source>
        <dbReference type="ARBA" id="ARBA00031145"/>
    </source>
</evidence>
<dbReference type="AlphaFoldDB" id="E0VLV1"/>
<name>E0VLV1_PEDHC</name>
<evidence type="ECO:0000256" key="1">
    <source>
        <dbReference type="ARBA" id="ARBA00004726"/>
    </source>
</evidence>
<accession>E0VLV1</accession>
<dbReference type="SUPFAM" id="SSF52402">
    <property type="entry name" value="Adenine nucleotide alpha hydrolases-like"/>
    <property type="match status" value="1"/>
</dbReference>
<dbReference type="PANTHER" id="PTHR23293:SF9">
    <property type="entry name" value="FAD SYNTHASE"/>
    <property type="match status" value="1"/>
</dbReference>
<evidence type="ECO:0000256" key="12">
    <source>
        <dbReference type="ARBA" id="ARBA00031871"/>
    </source>
</evidence>
<evidence type="ECO:0000313" key="18">
    <source>
        <dbReference type="Proteomes" id="UP000009046"/>
    </source>
</evidence>
<feature type="domain" description="MoaB/Mog" evidence="15">
    <location>
        <begin position="9"/>
        <end position="194"/>
    </location>
</feature>
<evidence type="ECO:0000256" key="8">
    <source>
        <dbReference type="ARBA" id="ARBA00022741"/>
    </source>
</evidence>
<dbReference type="Gene3D" id="3.40.980.10">
    <property type="entry name" value="MoaB/Mog-like domain"/>
    <property type="match status" value="1"/>
</dbReference>
<dbReference type="OrthoDB" id="270728at2759"/>
<comment type="similarity">
    <text evidence="2">In the N-terminal section; belongs to the MoaB/Mog family.</text>
</comment>
<dbReference type="eggNOG" id="KOG2644">
    <property type="taxonomic scope" value="Eukaryota"/>
</dbReference>
<dbReference type="SMART" id="SM00852">
    <property type="entry name" value="MoCF_biosynth"/>
    <property type="match status" value="1"/>
</dbReference>
<evidence type="ECO:0000256" key="13">
    <source>
        <dbReference type="ARBA" id="ARBA00049494"/>
    </source>
</evidence>
<dbReference type="Pfam" id="PF24102">
    <property type="entry name" value="FLAD1_M"/>
    <property type="match status" value="1"/>
</dbReference>
<evidence type="ECO:0000256" key="6">
    <source>
        <dbReference type="ARBA" id="ARBA00022679"/>
    </source>
</evidence>
<keyword evidence="16" id="KW-0560">Oxidoreductase</keyword>